<dbReference type="AlphaFoldDB" id="A0A8C0XTF1"/>
<accession>A0A8C0XTF1</accession>
<evidence type="ECO:0000313" key="1">
    <source>
        <dbReference type="Ensembl" id="ENSCCNP00000028351.1"/>
    </source>
</evidence>
<sequence>MRTSSPGVKDLHPPLTIVHHHNPSCLGTQCQPRGVDQGPPPAKRVVAGEGPGGARGGAGLLPIIQLKQELQPRRWVMCTRVSQSETMVPYLGMLMISLRKHRHRREVKLKKVHTSVVGFYHSRSRCY</sequence>
<organism evidence="1">
    <name type="scientific">Castor canadensis</name>
    <name type="common">American beaver</name>
    <dbReference type="NCBI Taxonomy" id="51338"/>
    <lineage>
        <taxon>Eukaryota</taxon>
        <taxon>Metazoa</taxon>
        <taxon>Chordata</taxon>
        <taxon>Craniata</taxon>
        <taxon>Vertebrata</taxon>
        <taxon>Euteleostomi</taxon>
        <taxon>Mammalia</taxon>
        <taxon>Eutheria</taxon>
        <taxon>Euarchontoglires</taxon>
        <taxon>Glires</taxon>
        <taxon>Rodentia</taxon>
        <taxon>Castorimorpha</taxon>
        <taxon>Castoridae</taxon>
        <taxon>Castor</taxon>
    </lineage>
</organism>
<protein>
    <submittedName>
        <fullName evidence="1">Uncharacterized protein</fullName>
    </submittedName>
</protein>
<proteinExistence type="predicted"/>
<dbReference type="Ensembl" id="ENSCCNT00000035818.1">
    <property type="protein sequence ID" value="ENSCCNP00000028351.1"/>
    <property type="gene ID" value="ENSCCNG00000027318.1"/>
</dbReference>
<name>A0A8C0XTF1_CASCN</name>
<reference evidence="1" key="1">
    <citation type="submission" date="2023-09" db="UniProtKB">
        <authorList>
            <consortium name="Ensembl"/>
        </authorList>
    </citation>
    <scope>IDENTIFICATION</scope>
</reference>